<comment type="caution">
    <text evidence="2">The sequence shown here is derived from an EMBL/GenBank/DDBJ whole genome shotgun (WGS) entry which is preliminary data.</text>
</comment>
<sequence length="48" mass="5494">MTEYIQVLTTTEKREDAEKIAKTLVEKRLAACIQIMGPMNREHLLGYG</sequence>
<proteinExistence type="inferred from homology"/>
<comment type="similarity">
    <text evidence="1">Belongs to the CutA family.</text>
</comment>
<dbReference type="InterPro" id="IPR015867">
    <property type="entry name" value="N-reg_PII/ATP_PRibTrfase_C"/>
</dbReference>
<dbReference type="InterPro" id="IPR011322">
    <property type="entry name" value="N-reg_PII-like_a/b"/>
</dbReference>
<organism evidence="2">
    <name type="scientific">marine sediment metagenome</name>
    <dbReference type="NCBI Taxonomy" id="412755"/>
    <lineage>
        <taxon>unclassified sequences</taxon>
        <taxon>metagenomes</taxon>
        <taxon>ecological metagenomes</taxon>
    </lineage>
</organism>
<reference evidence="2" key="1">
    <citation type="journal article" date="2014" name="Front. Microbiol.">
        <title>High frequency of phylogenetically diverse reductive dehalogenase-homologous genes in deep subseafloor sedimentary metagenomes.</title>
        <authorList>
            <person name="Kawai M."/>
            <person name="Futagami T."/>
            <person name="Toyoda A."/>
            <person name="Takaki Y."/>
            <person name="Nishi S."/>
            <person name="Hori S."/>
            <person name="Arai W."/>
            <person name="Tsubouchi T."/>
            <person name="Morono Y."/>
            <person name="Uchiyama I."/>
            <person name="Ito T."/>
            <person name="Fujiyama A."/>
            <person name="Inagaki F."/>
            <person name="Takami H."/>
        </authorList>
    </citation>
    <scope>NUCLEOTIDE SEQUENCE</scope>
    <source>
        <strain evidence="2">Expedition CK06-06</strain>
    </source>
</reference>
<dbReference type="AlphaFoldDB" id="X1AIF1"/>
<gene>
    <name evidence="2" type="ORF">S01H4_08916</name>
</gene>
<evidence type="ECO:0000313" key="2">
    <source>
        <dbReference type="EMBL" id="GAG72423.1"/>
    </source>
</evidence>
<dbReference type="SUPFAM" id="SSF54913">
    <property type="entry name" value="GlnB-like"/>
    <property type="match status" value="1"/>
</dbReference>
<dbReference type="Gene3D" id="3.30.70.120">
    <property type="match status" value="1"/>
</dbReference>
<name>X1AIF1_9ZZZZ</name>
<dbReference type="EMBL" id="BART01003140">
    <property type="protein sequence ID" value="GAG72423.1"/>
    <property type="molecule type" value="Genomic_DNA"/>
</dbReference>
<dbReference type="GO" id="GO:0010038">
    <property type="term" value="P:response to metal ion"/>
    <property type="evidence" value="ECO:0007669"/>
    <property type="project" value="InterPro"/>
</dbReference>
<dbReference type="Pfam" id="PF03091">
    <property type="entry name" value="CutA1"/>
    <property type="match status" value="1"/>
</dbReference>
<accession>X1AIF1</accession>
<evidence type="ECO:0000256" key="1">
    <source>
        <dbReference type="ARBA" id="ARBA00010169"/>
    </source>
</evidence>
<evidence type="ECO:0008006" key="3">
    <source>
        <dbReference type="Google" id="ProtNLM"/>
    </source>
</evidence>
<dbReference type="InterPro" id="IPR004323">
    <property type="entry name" value="Ion_tolerance_CutA"/>
</dbReference>
<protein>
    <recommendedName>
        <fullName evidence="3">Divalent-cation tolerance protein CutA</fullName>
    </recommendedName>
</protein>